<dbReference type="PANTHER" id="PTHR12639">
    <property type="entry name" value="VITAMIN K-DEPENDENT GAMMA-CARBOXYLASE"/>
    <property type="match status" value="1"/>
</dbReference>
<dbReference type="InterPro" id="IPR053935">
    <property type="entry name" value="VKGC_lumenal_dom"/>
</dbReference>
<protein>
    <recommendedName>
        <fullName evidence="1">Vitamin K-dependent gamma-carboxylase lumenal domain-containing protein</fullName>
    </recommendedName>
</protein>
<dbReference type="InterPro" id="IPR007782">
    <property type="entry name" value="VKG_COase"/>
</dbReference>
<evidence type="ECO:0000259" key="1">
    <source>
        <dbReference type="Pfam" id="PF22777"/>
    </source>
</evidence>
<dbReference type="Pfam" id="PF22777">
    <property type="entry name" value="VKGC_lumenal_dom"/>
    <property type="match status" value="1"/>
</dbReference>
<dbReference type="GO" id="GO:0008488">
    <property type="term" value="F:gamma-glutamyl carboxylase activity"/>
    <property type="evidence" value="ECO:0007669"/>
    <property type="project" value="InterPro"/>
</dbReference>
<reference evidence="2" key="1">
    <citation type="submission" date="2020-11" db="EMBL/GenBank/DDBJ databases">
        <authorList>
            <person name="Tran Van P."/>
        </authorList>
    </citation>
    <scope>NUCLEOTIDE SEQUENCE</scope>
</reference>
<dbReference type="EMBL" id="OE842948">
    <property type="protein sequence ID" value="CAD7601848.1"/>
    <property type="molecule type" value="Genomic_DNA"/>
</dbReference>
<feature type="domain" description="Vitamin K-dependent gamma-carboxylase lumenal" evidence="1">
    <location>
        <begin position="3"/>
        <end position="48"/>
    </location>
</feature>
<proteinExistence type="predicted"/>
<dbReference type="AlphaFoldDB" id="A0A7R9K503"/>
<evidence type="ECO:0000313" key="2">
    <source>
        <dbReference type="EMBL" id="CAD7601848.1"/>
    </source>
</evidence>
<sequence length="171" mass="19910">MLHLGYNNWTKGLYGYSWDMMVHSWDTILVVVKVVDNDTGKEHFIDPDVKSIPLSCLVESHMFPGIMVSTTPTRSQRKTVDTPVELRPYELFTSNETIELRLYEWFTSNETVELRLYELFTSNGTVELRPYELFTSKKTVELRPHIFRATYELQPGLLTYVVVSVPLVVRD</sequence>
<gene>
    <name evidence="2" type="ORF">TGEB3V08_LOCUS8100</name>
</gene>
<dbReference type="GO" id="GO:0019842">
    <property type="term" value="F:vitamin binding"/>
    <property type="evidence" value="ECO:0007669"/>
    <property type="project" value="TreeGrafter"/>
</dbReference>
<dbReference type="PANTHER" id="PTHR12639:SF6">
    <property type="entry name" value="VITAMIN K-DEPENDENT GAMMA-CARBOXYLASE"/>
    <property type="match status" value="1"/>
</dbReference>
<organism evidence="2">
    <name type="scientific">Timema genevievae</name>
    <name type="common">Walking stick</name>
    <dbReference type="NCBI Taxonomy" id="629358"/>
    <lineage>
        <taxon>Eukaryota</taxon>
        <taxon>Metazoa</taxon>
        <taxon>Ecdysozoa</taxon>
        <taxon>Arthropoda</taxon>
        <taxon>Hexapoda</taxon>
        <taxon>Insecta</taxon>
        <taxon>Pterygota</taxon>
        <taxon>Neoptera</taxon>
        <taxon>Polyneoptera</taxon>
        <taxon>Phasmatodea</taxon>
        <taxon>Timematodea</taxon>
        <taxon>Timematoidea</taxon>
        <taxon>Timematidae</taxon>
        <taxon>Timema</taxon>
    </lineage>
</organism>
<accession>A0A7R9K503</accession>
<name>A0A7R9K503_TIMGE</name>